<reference evidence="3" key="2">
    <citation type="submission" date="2015-01" db="EMBL/GenBank/DDBJ databases">
        <title>Evolutionary Origins and Diversification of the Mycorrhizal Mutualists.</title>
        <authorList>
            <consortium name="DOE Joint Genome Institute"/>
            <consortium name="Mycorrhizal Genomics Consortium"/>
            <person name="Kohler A."/>
            <person name="Kuo A."/>
            <person name="Nagy L.G."/>
            <person name="Floudas D."/>
            <person name="Copeland A."/>
            <person name="Barry K.W."/>
            <person name="Cichocki N."/>
            <person name="Veneault-Fourrey C."/>
            <person name="LaButti K."/>
            <person name="Lindquist E.A."/>
            <person name="Lipzen A."/>
            <person name="Lundell T."/>
            <person name="Morin E."/>
            <person name="Murat C."/>
            <person name="Riley R."/>
            <person name="Ohm R."/>
            <person name="Sun H."/>
            <person name="Tunlid A."/>
            <person name="Henrissat B."/>
            <person name="Grigoriev I.V."/>
            <person name="Hibbett D.S."/>
            <person name="Martin F."/>
        </authorList>
    </citation>
    <scope>NUCLEOTIDE SEQUENCE [LARGE SCALE GENOMIC DNA]</scope>
    <source>
        <strain evidence="3">MUT 4182</strain>
    </source>
</reference>
<dbReference type="EMBL" id="KN822980">
    <property type="protein sequence ID" value="KIO29671.1"/>
    <property type="molecule type" value="Genomic_DNA"/>
</dbReference>
<evidence type="ECO:0000313" key="3">
    <source>
        <dbReference type="Proteomes" id="UP000054248"/>
    </source>
</evidence>
<protein>
    <submittedName>
        <fullName evidence="2">Uncharacterized protein</fullName>
    </submittedName>
</protein>
<dbReference type="AlphaFoldDB" id="A0A0C3QNK8"/>
<feature type="compositionally biased region" description="Basic and acidic residues" evidence="1">
    <location>
        <begin position="121"/>
        <end position="130"/>
    </location>
</feature>
<feature type="compositionally biased region" description="Low complexity" evidence="1">
    <location>
        <begin position="32"/>
        <end position="43"/>
    </location>
</feature>
<organism evidence="2 3">
    <name type="scientific">Tulasnella calospora MUT 4182</name>
    <dbReference type="NCBI Taxonomy" id="1051891"/>
    <lineage>
        <taxon>Eukaryota</taxon>
        <taxon>Fungi</taxon>
        <taxon>Dikarya</taxon>
        <taxon>Basidiomycota</taxon>
        <taxon>Agaricomycotina</taxon>
        <taxon>Agaricomycetes</taxon>
        <taxon>Cantharellales</taxon>
        <taxon>Tulasnellaceae</taxon>
        <taxon>Tulasnella</taxon>
    </lineage>
</organism>
<evidence type="ECO:0000313" key="2">
    <source>
        <dbReference type="EMBL" id="KIO29671.1"/>
    </source>
</evidence>
<feature type="region of interest" description="Disordered" evidence="1">
    <location>
        <begin position="1"/>
        <end position="65"/>
    </location>
</feature>
<reference evidence="2 3" key="1">
    <citation type="submission" date="2014-04" db="EMBL/GenBank/DDBJ databases">
        <authorList>
            <consortium name="DOE Joint Genome Institute"/>
            <person name="Kuo A."/>
            <person name="Girlanda M."/>
            <person name="Perotto S."/>
            <person name="Kohler A."/>
            <person name="Nagy L.G."/>
            <person name="Floudas D."/>
            <person name="Copeland A."/>
            <person name="Barry K.W."/>
            <person name="Cichocki N."/>
            <person name="Veneault-Fourrey C."/>
            <person name="LaButti K."/>
            <person name="Lindquist E.A."/>
            <person name="Lipzen A."/>
            <person name="Lundell T."/>
            <person name="Morin E."/>
            <person name="Murat C."/>
            <person name="Sun H."/>
            <person name="Tunlid A."/>
            <person name="Henrissat B."/>
            <person name="Grigoriev I.V."/>
            <person name="Hibbett D.S."/>
            <person name="Martin F."/>
            <person name="Nordberg H.P."/>
            <person name="Cantor M.N."/>
            <person name="Hua S.X."/>
        </authorList>
    </citation>
    <scope>NUCLEOTIDE SEQUENCE [LARGE SCALE GENOMIC DNA]</scope>
    <source>
        <strain evidence="2 3">MUT 4182</strain>
    </source>
</reference>
<sequence length="138" mass="14591">MAHLPEDSTATQLVSEDPSLARAPQTRANTIDLFLPLLGDPPDQTVHNDETKGTKEKKGKGFGASIERSDSYPVFALASGSEWGDDSSGMVDSPVASPRIGGEMCPTRHAACGAEANEESSFPKDAEIREPSPAPPQK</sequence>
<dbReference type="Proteomes" id="UP000054248">
    <property type="component" value="Unassembled WGS sequence"/>
</dbReference>
<dbReference type="OrthoDB" id="10546218at2759"/>
<feature type="compositionally biased region" description="Basic and acidic residues" evidence="1">
    <location>
        <begin position="46"/>
        <end position="56"/>
    </location>
</feature>
<accession>A0A0C3QNK8</accession>
<evidence type="ECO:0000256" key="1">
    <source>
        <dbReference type="SAM" id="MobiDB-lite"/>
    </source>
</evidence>
<proteinExistence type="predicted"/>
<feature type="region of interest" description="Disordered" evidence="1">
    <location>
        <begin position="81"/>
        <end position="138"/>
    </location>
</feature>
<keyword evidence="3" id="KW-1185">Reference proteome</keyword>
<gene>
    <name evidence="2" type="ORF">M407DRAFT_242537</name>
</gene>
<name>A0A0C3QNK8_9AGAM</name>
<dbReference type="HOGENOM" id="CLU_1856763_0_0_1"/>